<protein>
    <submittedName>
        <fullName evidence="2">Crp/Fnr family transcriptional regulator</fullName>
    </submittedName>
</protein>
<evidence type="ECO:0000313" key="2">
    <source>
        <dbReference type="EMBL" id="MFB9212810.1"/>
    </source>
</evidence>
<dbReference type="SMART" id="SM00100">
    <property type="entry name" value="cNMP"/>
    <property type="match status" value="1"/>
</dbReference>
<feature type="domain" description="Cyclic nucleotide-binding" evidence="1">
    <location>
        <begin position="25"/>
        <end position="145"/>
    </location>
</feature>
<dbReference type="InterPro" id="IPR000595">
    <property type="entry name" value="cNMP-bd_dom"/>
</dbReference>
<dbReference type="CDD" id="cd00038">
    <property type="entry name" value="CAP_ED"/>
    <property type="match status" value="1"/>
</dbReference>
<dbReference type="InterPro" id="IPR014710">
    <property type="entry name" value="RmlC-like_jellyroll"/>
</dbReference>
<keyword evidence="3" id="KW-1185">Reference proteome</keyword>
<dbReference type="SUPFAM" id="SSF51206">
    <property type="entry name" value="cAMP-binding domain-like"/>
    <property type="match status" value="1"/>
</dbReference>
<dbReference type="RefSeq" id="WP_290248167.1">
    <property type="nucleotide sequence ID" value="NZ_JAUFQT010000001.1"/>
</dbReference>
<dbReference type="Gene3D" id="2.60.120.10">
    <property type="entry name" value="Jelly Rolls"/>
    <property type="match status" value="1"/>
</dbReference>
<sequence length="171" mass="20187">MLNPFKRTYSESELELFDFLSKTQFFNKLMYSEMYHFLSAIHYRKYLRGEVVFFRNDPSQALYIVKKGLITLNIDIKDNFETILKVRKGVAFGENSLLQDAKRIYTALVESEEAELVVIPNYAIQEVFDSSPRIKAKMLDSLAEFYNKNNNQLFSAYQNSFGFFNLRQMFE</sequence>
<organism evidence="2 3">
    <name type="scientific">Echinicola jeungdonensis</name>
    <dbReference type="NCBI Taxonomy" id="709343"/>
    <lineage>
        <taxon>Bacteria</taxon>
        <taxon>Pseudomonadati</taxon>
        <taxon>Bacteroidota</taxon>
        <taxon>Cytophagia</taxon>
        <taxon>Cytophagales</taxon>
        <taxon>Cyclobacteriaceae</taxon>
        <taxon>Echinicola</taxon>
    </lineage>
</organism>
<dbReference type="PANTHER" id="PTHR23011">
    <property type="entry name" value="CYCLIC NUCLEOTIDE-BINDING DOMAIN CONTAINING PROTEIN"/>
    <property type="match status" value="1"/>
</dbReference>
<accession>A0ABV5J9L0</accession>
<dbReference type="PANTHER" id="PTHR23011:SF28">
    <property type="entry name" value="CYCLIC NUCLEOTIDE-BINDING DOMAIN CONTAINING PROTEIN"/>
    <property type="match status" value="1"/>
</dbReference>
<dbReference type="EMBL" id="JBHMEW010000064">
    <property type="protein sequence ID" value="MFB9212810.1"/>
    <property type="molecule type" value="Genomic_DNA"/>
</dbReference>
<dbReference type="InterPro" id="IPR018490">
    <property type="entry name" value="cNMP-bd_dom_sf"/>
</dbReference>
<evidence type="ECO:0000259" key="1">
    <source>
        <dbReference type="PROSITE" id="PS50042"/>
    </source>
</evidence>
<dbReference type="PROSITE" id="PS50042">
    <property type="entry name" value="CNMP_BINDING_3"/>
    <property type="match status" value="1"/>
</dbReference>
<dbReference type="Proteomes" id="UP001589654">
    <property type="component" value="Unassembled WGS sequence"/>
</dbReference>
<comment type="caution">
    <text evidence="2">The sequence shown here is derived from an EMBL/GenBank/DDBJ whole genome shotgun (WGS) entry which is preliminary data.</text>
</comment>
<proteinExistence type="predicted"/>
<reference evidence="2 3" key="1">
    <citation type="submission" date="2024-09" db="EMBL/GenBank/DDBJ databases">
        <authorList>
            <person name="Sun Q."/>
            <person name="Mori K."/>
        </authorList>
    </citation>
    <scope>NUCLEOTIDE SEQUENCE [LARGE SCALE GENOMIC DNA]</scope>
    <source>
        <strain evidence="2 3">CECT 7682</strain>
    </source>
</reference>
<evidence type="ECO:0000313" key="3">
    <source>
        <dbReference type="Proteomes" id="UP001589654"/>
    </source>
</evidence>
<gene>
    <name evidence="2" type="ORF">ACFFUR_13425</name>
</gene>
<name>A0ABV5J9L0_9BACT</name>
<dbReference type="Pfam" id="PF00027">
    <property type="entry name" value="cNMP_binding"/>
    <property type="match status" value="1"/>
</dbReference>